<keyword evidence="7" id="KW-0378">Hydrolase</keyword>
<dbReference type="Gene3D" id="3.30.70.360">
    <property type="match status" value="1"/>
</dbReference>
<accession>A0A2R4MIY8</accession>
<evidence type="ECO:0000256" key="4">
    <source>
        <dbReference type="ARBA" id="ARBA00022571"/>
    </source>
</evidence>
<evidence type="ECO:0000256" key="5">
    <source>
        <dbReference type="ARBA" id="ARBA00022605"/>
    </source>
</evidence>
<evidence type="ECO:0000256" key="2">
    <source>
        <dbReference type="ARBA" id="ARBA00005691"/>
    </source>
</evidence>
<dbReference type="KEGG" id="mmyr:MXMO3_03372"/>
<evidence type="ECO:0000256" key="1">
    <source>
        <dbReference type="ARBA" id="ARBA00001947"/>
    </source>
</evidence>
<evidence type="ECO:0000259" key="10">
    <source>
        <dbReference type="Pfam" id="PF07687"/>
    </source>
</evidence>
<dbReference type="InterPro" id="IPR001261">
    <property type="entry name" value="ArgE/DapE_CS"/>
</dbReference>
<dbReference type="NCBIfam" id="TIGR01892">
    <property type="entry name" value="AcOrn-deacetyl"/>
    <property type="match status" value="1"/>
</dbReference>
<proteinExistence type="inferred from homology"/>
<dbReference type="InterPro" id="IPR002933">
    <property type="entry name" value="Peptidase_M20"/>
</dbReference>
<dbReference type="GO" id="GO:0008777">
    <property type="term" value="F:acetylornithine deacetylase activity"/>
    <property type="evidence" value="ECO:0007669"/>
    <property type="project" value="TreeGrafter"/>
</dbReference>
<dbReference type="Pfam" id="PF07687">
    <property type="entry name" value="M20_dimer"/>
    <property type="match status" value="1"/>
</dbReference>
<comment type="similarity">
    <text evidence="2">Belongs to the peptidase M20A family. ArgE subfamily.</text>
</comment>
<dbReference type="PANTHER" id="PTHR43808">
    <property type="entry name" value="ACETYLORNITHINE DEACETYLASE"/>
    <property type="match status" value="1"/>
</dbReference>
<dbReference type="GO" id="GO:0046872">
    <property type="term" value="F:metal ion binding"/>
    <property type="evidence" value="ECO:0007669"/>
    <property type="project" value="UniProtKB-KW"/>
</dbReference>
<evidence type="ECO:0000256" key="6">
    <source>
        <dbReference type="ARBA" id="ARBA00022723"/>
    </source>
</evidence>
<dbReference type="PANTHER" id="PTHR43808:SF31">
    <property type="entry name" value="N-ACETYL-L-CITRULLINE DEACETYLASE"/>
    <property type="match status" value="1"/>
</dbReference>
<name>A0A2R4MIY8_9HYPH</name>
<evidence type="ECO:0000313" key="12">
    <source>
        <dbReference type="Proteomes" id="UP000258927"/>
    </source>
</evidence>
<feature type="domain" description="Peptidase M20 dimerisation" evidence="10">
    <location>
        <begin position="172"/>
        <end position="281"/>
    </location>
</feature>
<dbReference type="InterPro" id="IPR036264">
    <property type="entry name" value="Bact_exopeptidase_dim_dom"/>
</dbReference>
<dbReference type="Gene3D" id="3.40.630.10">
    <property type="entry name" value="Zn peptidases"/>
    <property type="match status" value="1"/>
</dbReference>
<dbReference type="EMBL" id="CP021330">
    <property type="protein sequence ID" value="AVX05876.1"/>
    <property type="molecule type" value="Genomic_DNA"/>
</dbReference>
<dbReference type="SUPFAM" id="SSF55031">
    <property type="entry name" value="Bacterial exopeptidase dimerisation domain"/>
    <property type="match status" value="1"/>
</dbReference>
<gene>
    <name evidence="11" type="ORF">MXMO3_03372</name>
</gene>
<evidence type="ECO:0000313" key="11">
    <source>
        <dbReference type="EMBL" id="AVX05876.1"/>
    </source>
</evidence>
<dbReference type="Pfam" id="PF01546">
    <property type="entry name" value="Peptidase_M20"/>
    <property type="match status" value="1"/>
</dbReference>
<dbReference type="InterPro" id="IPR010169">
    <property type="entry name" value="AcOrn-deacetyl"/>
</dbReference>
<keyword evidence="8" id="KW-0862">Zinc</keyword>
<evidence type="ECO:0000256" key="8">
    <source>
        <dbReference type="ARBA" id="ARBA00022833"/>
    </source>
</evidence>
<evidence type="ECO:0000256" key="3">
    <source>
        <dbReference type="ARBA" id="ARBA00022490"/>
    </source>
</evidence>
<dbReference type="STRING" id="1122213.GCA_000423365_02680"/>
<dbReference type="PROSITE" id="PS00759">
    <property type="entry name" value="ARGE_DAPE_CPG2_2"/>
    <property type="match status" value="1"/>
</dbReference>
<dbReference type="SUPFAM" id="SSF53187">
    <property type="entry name" value="Zn-dependent exopeptidases"/>
    <property type="match status" value="1"/>
</dbReference>
<dbReference type="CDD" id="cd03894">
    <property type="entry name" value="M20_ArgE"/>
    <property type="match status" value="1"/>
</dbReference>
<reference evidence="11 12" key="1">
    <citation type="submission" date="2017-05" db="EMBL/GenBank/DDBJ databases">
        <title>Genome Analysis of Maritalea myrionectae HL2708#5.</title>
        <authorList>
            <consortium name="Cotde Inc.-PKNU"/>
            <person name="Jang D."/>
            <person name="Oh H.-M."/>
        </authorList>
    </citation>
    <scope>NUCLEOTIDE SEQUENCE [LARGE SCALE GENOMIC DNA]</scope>
    <source>
        <strain evidence="11 12">HL2708#5</strain>
    </source>
</reference>
<dbReference type="InterPro" id="IPR050072">
    <property type="entry name" value="Peptidase_M20A"/>
</dbReference>
<dbReference type="NCBIfam" id="NF005710">
    <property type="entry name" value="PRK07522.1"/>
    <property type="match status" value="1"/>
</dbReference>
<keyword evidence="12" id="KW-1185">Reference proteome</keyword>
<keyword evidence="9" id="KW-0170">Cobalt</keyword>
<keyword evidence="4" id="KW-0055">Arginine biosynthesis</keyword>
<evidence type="ECO:0000256" key="9">
    <source>
        <dbReference type="ARBA" id="ARBA00023285"/>
    </source>
</evidence>
<dbReference type="AlphaFoldDB" id="A0A2R4MIY8"/>
<sequence>MLDQTEHILRQLIGFPTVSADSNLELIHYVASLLEDVGAKIELQHDATRKKANLFATIGPDIAGGIVLSGHSDVVPVSDQNWRTDPFTLEKEDGRYYGRGTCDMKGFIAATLAMAPTFAAHQLKRPIHFAFTYDEEVGCLGAQDLVQILGHRPHLPAAAIVGEPTDMKIVEGHKGCCEYSVYFEGHAGHGSMPDHGVNAAEYATRYVSKLLELREALKGRAPKDSPFDPPWTTINVGRIEGGTAHNVICNHAEVDWEMRPIAQDDADWVNGILQSFCQDDLLPNMRKIWPDSNITTRTIGEVIGLTPLRSNEARDIVVALTGSNDSHFVPFGTEAGLFQELGIATIVCGPGSIEQAHKADEFLEIGQLKQCLTMLDKLAHSMKAA</sequence>
<dbReference type="InterPro" id="IPR011650">
    <property type="entry name" value="Peptidase_M20_dimer"/>
</dbReference>
<keyword evidence="3" id="KW-0963">Cytoplasm</keyword>
<dbReference type="GO" id="GO:0006526">
    <property type="term" value="P:L-arginine biosynthetic process"/>
    <property type="evidence" value="ECO:0007669"/>
    <property type="project" value="UniProtKB-KW"/>
</dbReference>
<keyword evidence="5" id="KW-0028">Amino-acid biosynthesis</keyword>
<dbReference type="Proteomes" id="UP000258927">
    <property type="component" value="Chromosome"/>
</dbReference>
<dbReference type="RefSeq" id="WP_117396626.1">
    <property type="nucleotide sequence ID" value="NZ_CP021330.1"/>
</dbReference>
<organism evidence="11 12">
    <name type="scientific">Maritalea myrionectae</name>
    <dbReference type="NCBI Taxonomy" id="454601"/>
    <lineage>
        <taxon>Bacteria</taxon>
        <taxon>Pseudomonadati</taxon>
        <taxon>Pseudomonadota</taxon>
        <taxon>Alphaproteobacteria</taxon>
        <taxon>Hyphomicrobiales</taxon>
        <taxon>Devosiaceae</taxon>
        <taxon>Maritalea</taxon>
    </lineage>
</organism>
<keyword evidence="6" id="KW-0479">Metal-binding</keyword>
<comment type="cofactor">
    <cofactor evidence="1">
        <name>Zn(2+)</name>
        <dbReference type="ChEBI" id="CHEBI:29105"/>
    </cofactor>
</comment>
<protein>
    <submittedName>
        <fullName evidence="11">Acetylornithine deacetylase</fullName>
    </submittedName>
</protein>
<evidence type="ECO:0000256" key="7">
    <source>
        <dbReference type="ARBA" id="ARBA00022801"/>
    </source>
</evidence>